<gene>
    <name evidence="3" type="ORF">MGN01_19280</name>
</gene>
<evidence type="ECO:0000256" key="1">
    <source>
        <dbReference type="SAM" id="SignalP"/>
    </source>
</evidence>
<dbReference type="GO" id="GO:0047372">
    <property type="term" value="F:monoacylglycerol lipase activity"/>
    <property type="evidence" value="ECO:0007669"/>
    <property type="project" value="TreeGrafter"/>
</dbReference>
<accession>A0A512JJH3</accession>
<feature type="domain" description="AB hydrolase-1" evidence="2">
    <location>
        <begin position="80"/>
        <end position="183"/>
    </location>
</feature>
<dbReference type="OrthoDB" id="9804723at2"/>
<dbReference type="InterPro" id="IPR050266">
    <property type="entry name" value="AB_hydrolase_sf"/>
</dbReference>
<feature type="signal peptide" evidence="1">
    <location>
        <begin position="1"/>
        <end position="27"/>
    </location>
</feature>
<evidence type="ECO:0000259" key="2">
    <source>
        <dbReference type="Pfam" id="PF00561"/>
    </source>
</evidence>
<dbReference type="PRINTS" id="PR00412">
    <property type="entry name" value="EPOXHYDRLASE"/>
</dbReference>
<evidence type="ECO:0000313" key="3">
    <source>
        <dbReference type="EMBL" id="GEP10083.1"/>
    </source>
</evidence>
<keyword evidence="1" id="KW-0732">Signal</keyword>
<dbReference type="GO" id="GO:0046464">
    <property type="term" value="P:acylglycerol catabolic process"/>
    <property type="evidence" value="ECO:0007669"/>
    <property type="project" value="TreeGrafter"/>
</dbReference>
<keyword evidence="4" id="KW-1185">Reference proteome</keyword>
<dbReference type="EMBL" id="BJZV01000008">
    <property type="protein sequence ID" value="GEP10083.1"/>
    <property type="molecule type" value="Genomic_DNA"/>
</dbReference>
<protein>
    <submittedName>
        <fullName evidence="3">Alpha/beta hydrolase</fullName>
    </submittedName>
</protein>
<comment type="caution">
    <text evidence="3">The sequence shown here is derived from an EMBL/GenBank/DDBJ whole genome shotgun (WGS) entry which is preliminary data.</text>
</comment>
<dbReference type="SUPFAM" id="SSF53474">
    <property type="entry name" value="alpha/beta-Hydrolases"/>
    <property type="match status" value="1"/>
</dbReference>
<keyword evidence="3" id="KW-0378">Hydrolase</keyword>
<dbReference type="Pfam" id="PF00561">
    <property type="entry name" value="Abhydrolase_1"/>
    <property type="match status" value="1"/>
</dbReference>
<feature type="chain" id="PRO_5021956621" evidence="1">
    <location>
        <begin position="28"/>
        <end position="344"/>
    </location>
</feature>
<dbReference type="RefSeq" id="WP_147046368.1">
    <property type="nucleotide sequence ID" value="NZ_BJZV01000008.1"/>
</dbReference>
<dbReference type="InterPro" id="IPR000073">
    <property type="entry name" value="AB_hydrolase_1"/>
</dbReference>
<dbReference type="Proteomes" id="UP000321750">
    <property type="component" value="Unassembled WGS sequence"/>
</dbReference>
<evidence type="ECO:0000313" key="4">
    <source>
        <dbReference type="Proteomes" id="UP000321750"/>
    </source>
</evidence>
<dbReference type="PANTHER" id="PTHR43798">
    <property type="entry name" value="MONOACYLGLYCEROL LIPASE"/>
    <property type="match status" value="1"/>
</dbReference>
<dbReference type="PRINTS" id="PR00111">
    <property type="entry name" value="ABHYDROLASE"/>
</dbReference>
<dbReference type="PANTHER" id="PTHR43798:SF33">
    <property type="entry name" value="HYDROLASE, PUTATIVE (AFU_ORTHOLOGUE AFUA_2G14860)-RELATED"/>
    <property type="match status" value="1"/>
</dbReference>
<dbReference type="AlphaFoldDB" id="A0A512JJH3"/>
<dbReference type="InterPro" id="IPR029058">
    <property type="entry name" value="AB_hydrolase_fold"/>
</dbReference>
<dbReference type="InterPro" id="IPR000639">
    <property type="entry name" value="Epox_hydrolase-like"/>
</dbReference>
<proteinExistence type="predicted"/>
<reference evidence="3 4" key="1">
    <citation type="submission" date="2019-07" db="EMBL/GenBank/DDBJ databases">
        <title>Whole genome shotgun sequence of Methylobacterium gnaphalii NBRC 107716.</title>
        <authorList>
            <person name="Hosoyama A."/>
            <person name="Uohara A."/>
            <person name="Ohji S."/>
            <person name="Ichikawa N."/>
        </authorList>
    </citation>
    <scope>NUCLEOTIDE SEQUENCE [LARGE SCALE GENOMIC DNA]</scope>
    <source>
        <strain evidence="3 4">NBRC 107716</strain>
    </source>
</reference>
<name>A0A512JJH3_9HYPH</name>
<dbReference type="Gene3D" id="3.40.50.1820">
    <property type="entry name" value="alpha/beta hydrolase"/>
    <property type="match status" value="1"/>
</dbReference>
<sequence>MLASKRNLGLSIALAINLVLGGGAVQAASSDPATAAYGPELQGFDYPFPVERYEFTSQRQPLQMAYLDVRPDHPNGQTAVLLHGKNFCAATWESQIRALSGAGYRVVAPDQIGFCKSSKPAAYQFSFRQLAENTHALLGKLGVQNPIVIGHSTGGMLAAHYALLYPKETAQLVLVNPIGLEDWSAKGVPPISLAQWLERDLKTSADSIRNYEKATYYAGHWEERYEPWVQMLAGLYRGPGKEQVAWNSALLYDMIMTQPVVYRLPQITVPTLLMIGQKDITAIGKDLAPADVKPTLGHYPELGKATAKAIPGSRLVEFPELGHAPQMSDPETFNRALIEGIAKR</sequence>
<dbReference type="GO" id="GO:0016020">
    <property type="term" value="C:membrane"/>
    <property type="evidence" value="ECO:0007669"/>
    <property type="project" value="TreeGrafter"/>
</dbReference>
<organism evidence="3 4">
    <name type="scientific">Methylobacterium gnaphalii</name>
    <dbReference type="NCBI Taxonomy" id="1010610"/>
    <lineage>
        <taxon>Bacteria</taxon>
        <taxon>Pseudomonadati</taxon>
        <taxon>Pseudomonadota</taxon>
        <taxon>Alphaproteobacteria</taxon>
        <taxon>Hyphomicrobiales</taxon>
        <taxon>Methylobacteriaceae</taxon>
        <taxon>Methylobacterium</taxon>
    </lineage>
</organism>